<evidence type="ECO:0000256" key="3">
    <source>
        <dbReference type="ARBA" id="ARBA00022840"/>
    </source>
</evidence>
<dbReference type="CDD" id="cd03225">
    <property type="entry name" value="ABC_cobalt_CbiO_domain1"/>
    <property type="match status" value="1"/>
</dbReference>
<dbReference type="GO" id="GO:0043190">
    <property type="term" value="C:ATP-binding cassette (ABC) transporter complex"/>
    <property type="evidence" value="ECO:0007669"/>
    <property type="project" value="TreeGrafter"/>
</dbReference>
<evidence type="ECO:0000256" key="1">
    <source>
        <dbReference type="ARBA" id="ARBA00022448"/>
    </source>
</evidence>
<evidence type="ECO:0000256" key="2">
    <source>
        <dbReference type="ARBA" id="ARBA00022741"/>
    </source>
</evidence>
<dbReference type="InterPro" id="IPR027417">
    <property type="entry name" value="P-loop_NTPase"/>
</dbReference>
<gene>
    <name evidence="5" type="ORF">S01H4_43329</name>
</gene>
<accession>X1BQL4</accession>
<dbReference type="InterPro" id="IPR003439">
    <property type="entry name" value="ABC_transporter-like_ATP-bd"/>
</dbReference>
<dbReference type="Pfam" id="PF00005">
    <property type="entry name" value="ABC_tran"/>
    <property type="match status" value="1"/>
</dbReference>
<protein>
    <recommendedName>
        <fullName evidence="4">ABC transporter domain-containing protein</fullName>
    </recommendedName>
</protein>
<dbReference type="InterPro" id="IPR015856">
    <property type="entry name" value="ABC_transpr_CbiO/EcfA_su"/>
</dbReference>
<dbReference type="InterPro" id="IPR050095">
    <property type="entry name" value="ECF_ABC_transporter_ATP-bd"/>
</dbReference>
<comment type="caution">
    <text evidence="5">The sequence shown here is derived from an EMBL/GenBank/DDBJ whole genome shotgun (WGS) entry which is preliminary data.</text>
</comment>
<dbReference type="PROSITE" id="PS00211">
    <property type="entry name" value="ABC_TRANSPORTER_1"/>
    <property type="match status" value="1"/>
</dbReference>
<dbReference type="GO" id="GO:0042626">
    <property type="term" value="F:ATPase-coupled transmembrane transporter activity"/>
    <property type="evidence" value="ECO:0007669"/>
    <property type="project" value="TreeGrafter"/>
</dbReference>
<dbReference type="PANTHER" id="PTHR43553">
    <property type="entry name" value="HEAVY METAL TRANSPORTER"/>
    <property type="match status" value="1"/>
</dbReference>
<proteinExistence type="predicted"/>
<dbReference type="AlphaFoldDB" id="X1BQL4"/>
<name>X1BQL4_9ZZZZ</name>
<dbReference type="InterPro" id="IPR017871">
    <property type="entry name" value="ABC_transporter-like_CS"/>
</dbReference>
<dbReference type="Gene3D" id="3.40.50.300">
    <property type="entry name" value="P-loop containing nucleotide triphosphate hydrolases"/>
    <property type="match status" value="1"/>
</dbReference>
<sequence length="222" mass="25064">DTKDSRLNLKELRRKVAMLFQHPDSQLFKETVADDIAFGLKNMNFPGKVIEITIKKALATVGLDPNDFFYRYIFSLSGGEKKKVAIAGILALDPEILILDDPTAGLDPKGRGDFLNSIKFLHDKLKLTTVFVSSNMDDVVELADRVIILVDGKIKMIDIPENVFIKREKLLSYGLTLPSVVEVVDELIKSGINVDEKIININQLEESLFEIFKNKNREKEID</sequence>
<reference evidence="5" key="1">
    <citation type="journal article" date="2014" name="Front. Microbiol.">
        <title>High frequency of phylogenetically diverse reductive dehalogenase-homologous genes in deep subseafloor sedimentary metagenomes.</title>
        <authorList>
            <person name="Kawai M."/>
            <person name="Futagami T."/>
            <person name="Toyoda A."/>
            <person name="Takaki Y."/>
            <person name="Nishi S."/>
            <person name="Hori S."/>
            <person name="Arai W."/>
            <person name="Tsubouchi T."/>
            <person name="Morono Y."/>
            <person name="Uchiyama I."/>
            <person name="Ito T."/>
            <person name="Fujiyama A."/>
            <person name="Inagaki F."/>
            <person name="Takami H."/>
        </authorList>
    </citation>
    <scope>NUCLEOTIDE SEQUENCE</scope>
    <source>
        <strain evidence="5">Expedition CK06-06</strain>
    </source>
</reference>
<keyword evidence="2" id="KW-0547">Nucleotide-binding</keyword>
<dbReference type="SUPFAM" id="SSF52540">
    <property type="entry name" value="P-loop containing nucleoside triphosphate hydrolases"/>
    <property type="match status" value="1"/>
</dbReference>
<dbReference type="EMBL" id="BART01023893">
    <property type="protein sequence ID" value="GAG98034.1"/>
    <property type="molecule type" value="Genomic_DNA"/>
</dbReference>
<dbReference type="PROSITE" id="PS50893">
    <property type="entry name" value="ABC_TRANSPORTER_2"/>
    <property type="match status" value="1"/>
</dbReference>
<dbReference type="GO" id="GO:0005524">
    <property type="term" value="F:ATP binding"/>
    <property type="evidence" value="ECO:0007669"/>
    <property type="project" value="UniProtKB-KW"/>
</dbReference>
<evidence type="ECO:0000313" key="5">
    <source>
        <dbReference type="EMBL" id="GAG98034.1"/>
    </source>
</evidence>
<evidence type="ECO:0000259" key="4">
    <source>
        <dbReference type="PROSITE" id="PS50893"/>
    </source>
</evidence>
<keyword evidence="3" id="KW-0067">ATP-binding</keyword>
<organism evidence="5">
    <name type="scientific">marine sediment metagenome</name>
    <dbReference type="NCBI Taxonomy" id="412755"/>
    <lineage>
        <taxon>unclassified sequences</taxon>
        <taxon>metagenomes</taxon>
        <taxon>ecological metagenomes</taxon>
    </lineage>
</organism>
<feature type="domain" description="ABC transporter" evidence="4">
    <location>
        <begin position="2"/>
        <end position="176"/>
    </location>
</feature>
<keyword evidence="1" id="KW-0813">Transport</keyword>
<dbReference type="GO" id="GO:0016887">
    <property type="term" value="F:ATP hydrolysis activity"/>
    <property type="evidence" value="ECO:0007669"/>
    <property type="project" value="InterPro"/>
</dbReference>
<feature type="non-terminal residue" evidence="5">
    <location>
        <position position="1"/>
    </location>
</feature>